<keyword evidence="3 4" id="KW-0408">Iron</keyword>
<dbReference type="Proteomes" id="UP000222056">
    <property type="component" value="Unassembled WGS sequence"/>
</dbReference>
<dbReference type="PROSITE" id="PS00086">
    <property type="entry name" value="CYTOCHROME_P450"/>
    <property type="match status" value="1"/>
</dbReference>
<comment type="cofactor">
    <cofactor evidence="1 3">
        <name>heme</name>
        <dbReference type="ChEBI" id="CHEBI:30413"/>
    </cofactor>
</comment>
<sequence>MPVNGFQLPPGPRTPATGQFLEWVMRPWAVLDRCFARYGDVFTLRLARVGTFVVVSDPALIESVFRGDPRVFHAGEGNRVLRPLLGPRSLLLLDEDEHLRERKLLLPPFHGRALAALESLIRDVCERHLAHWPVGQRVRIRPLAQALTLEVIARAVFGLSGRQAVDDACVLLRRALAWAAERRRLFTFALLGPQRVERSGILRGALAPVEALIREEVRRARADTRLEQREDVLAMLVRARREDGSALSDEELRDELVTLLVAGHETTATALAWGLERLARHPEVVERLRREVASGGHAYRDATVQEILRLRPVIPLVVRLLKQPVALGPWSLPAGVVVAPAIYLVHKRPDVYPEPMRFRPERFLERPPGTYTWLPFGGGVRRCIGASLAQLELALALAGIVQRFDITPGRPGDEARVRRAVTWAPAADGEVVLAARSSPASTAAPSVAATG</sequence>
<keyword evidence="3 4" id="KW-0479">Metal-binding</keyword>
<dbReference type="PRINTS" id="PR00463">
    <property type="entry name" value="EP450I"/>
</dbReference>
<dbReference type="PRINTS" id="PR00385">
    <property type="entry name" value="P450"/>
</dbReference>
<keyword evidence="6" id="KW-1185">Reference proteome</keyword>
<dbReference type="PANTHER" id="PTHR24305:SF166">
    <property type="entry name" value="CYTOCHROME P450 12A4, MITOCHONDRIAL-RELATED"/>
    <property type="match status" value="1"/>
</dbReference>
<accession>A0A1H6FXE9</accession>
<comment type="similarity">
    <text evidence="2 4">Belongs to the cytochrome P450 family.</text>
</comment>
<evidence type="ECO:0000313" key="6">
    <source>
        <dbReference type="Proteomes" id="UP000222056"/>
    </source>
</evidence>
<gene>
    <name evidence="5" type="ORF">SAMN02745716_1647</name>
</gene>
<dbReference type="InterPro" id="IPR002401">
    <property type="entry name" value="Cyt_P450_E_grp-I"/>
</dbReference>
<reference evidence="6" key="1">
    <citation type="submission" date="2016-10" db="EMBL/GenBank/DDBJ databases">
        <authorList>
            <person name="Varghese N."/>
            <person name="Submissions S."/>
        </authorList>
    </citation>
    <scope>NUCLEOTIDE SEQUENCE [LARGE SCALE GENOMIC DNA]</scope>
    <source>
        <strain evidence="6">ATCC 35263</strain>
    </source>
</reference>
<dbReference type="SUPFAM" id="SSF48264">
    <property type="entry name" value="Cytochrome P450"/>
    <property type="match status" value="1"/>
</dbReference>
<dbReference type="Pfam" id="PF00067">
    <property type="entry name" value="p450"/>
    <property type="match status" value="1"/>
</dbReference>
<dbReference type="STRING" id="29539.SAMN02745716_1647"/>
<evidence type="ECO:0000256" key="1">
    <source>
        <dbReference type="ARBA" id="ARBA00001971"/>
    </source>
</evidence>
<dbReference type="AlphaFoldDB" id="A0A1H6FXE9"/>
<evidence type="ECO:0000313" key="5">
    <source>
        <dbReference type="EMBL" id="SEH14484.1"/>
    </source>
</evidence>
<dbReference type="InterPro" id="IPR001128">
    <property type="entry name" value="Cyt_P450"/>
</dbReference>
<dbReference type="GO" id="GO:0005506">
    <property type="term" value="F:iron ion binding"/>
    <property type="evidence" value="ECO:0007669"/>
    <property type="project" value="InterPro"/>
</dbReference>
<dbReference type="GO" id="GO:0004497">
    <property type="term" value="F:monooxygenase activity"/>
    <property type="evidence" value="ECO:0007669"/>
    <property type="project" value="UniProtKB-KW"/>
</dbReference>
<dbReference type="CDD" id="cd11053">
    <property type="entry name" value="CYP110-like"/>
    <property type="match status" value="1"/>
</dbReference>
<feature type="binding site" description="axial binding residue" evidence="3">
    <location>
        <position position="383"/>
    </location>
    <ligand>
        <name>heme</name>
        <dbReference type="ChEBI" id="CHEBI:30413"/>
    </ligand>
    <ligandPart>
        <name>Fe</name>
        <dbReference type="ChEBI" id="CHEBI:18248"/>
    </ligandPart>
</feature>
<dbReference type="GO" id="GO:0016705">
    <property type="term" value="F:oxidoreductase activity, acting on paired donors, with incorporation or reduction of molecular oxygen"/>
    <property type="evidence" value="ECO:0007669"/>
    <property type="project" value="InterPro"/>
</dbReference>
<dbReference type="EMBL" id="FNWJ01000002">
    <property type="protein sequence ID" value="SEH14484.1"/>
    <property type="molecule type" value="Genomic_DNA"/>
</dbReference>
<organism evidence="5 6">
    <name type="scientific">Thermoleophilum album</name>
    <dbReference type="NCBI Taxonomy" id="29539"/>
    <lineage>
        <taxon>Bacteria</taxon>
        <taxon>Bacillati</taxon>
        <taxon>Actinomycetota</taxon>
        <taxon>Thermoleophilia</taxon>
        <taxon>Thermoleophilales</taxon>
        <taxon>Thermoleophilaceae</taxon>
        <taxon>Thermoleophilum</taxon>
    </lineage>
</organism>
<dbReference type="Gene3D" id="1.10.630.10">
    <property type="entry name" value="Cytochrome P450"/>
    <property type="match status" value="1"/>
</dbReference>
<dbReference type="InterPro" id="IPR050121">
    <property type="entry name" value="Cytochrome_P450_monoxygenase"/>
</dbReference>
<evidence type="ECO:0000256" key="3">
    <source>
        <dbReference type="PIRSR" id="PIRSR602401-1"/>
    </source>
</evidence>
<name>A0A1H6FXE9_THEAL</name>
<evidence type="ECO:0000256" key="4">
    <source>
        <dbReference type="RuleBase" id="RU000461"/>
    </source>
</evidence>
<proteinExistence type="inferred from homology"/>
<keyword evidence="3 4" id="KW-0349">Heme</keyword>
<keyword evidence="4" id="KW-0560">Oxidoreductase</keyword>
<keyword evidence="4" id="KW-0503">Monooxygenase</keyword>
<evidence type="ECO:0000256" key="2">
    <source>
        <dbReference type="ARBA" id="ARBA00010617"/>
    </source>
</evidence>
<dbReference type="PANTHER" id="PTHR24305">
    <property type="entry name" value="CYTOCHROME P450"/>
    <property type="match status" value="1"/>
</dbReference>
<dbReference type="InterPro" id="IPR017972">
    <property type="entry name" value="Cyt_P450_CS"/>
</dbReference>
<dbReference type="GO" id="GO:0020037">
    <property type="term" value="F:heme binding"/>
    <property type="evidence" value="ECO:0007669"/>
    <property type="project" value="InterPro"/>
</dbReference>
<protein>
    <submittedName>
        <fullName evidence="5">Cytochrome P450</fullName>
    </submittedName>
</protein>
<dbReference type="InterPro" id="IPR036396">
    <property type="entry name" value="Cyt_P450_sf"/>
</dbReference>